<dbReference type="AlphaFoldDB" id="A0A852XH22"/>
<feature type="compositionally biased region" description="Basic and acidic residues" evidence="4">
    <location>
        <begin position="1"/>
        <end position="10"/>
    </location>
</feature>
<dbReference type="PANTHER" id="PTHR13778:SF47">
    <property type="entry name" value="LIPOPOLYSACCHARIDE 1,3-GALACTOSYLTRANSFERASE"/>
    <property type="match status" value="1"/>
</dbReference>
<dbReference type="PROSITE" id="PS50217">
    <property type="entry name" value="BZIP"/>
    <property type="match status" value="1"/>
</dbReference>
<dbReference type="EMBL" id="JACBZX010000001">
    <property type="protein sequence ID" value="NYG37835.1"/>
    <property type="molecule type" value="Genomic_DNA"/>
</dbReference>
<keyword evidence="7" id="KW-1185">Reference proteome</keyword>
<dbReference type="GO" id="GO:0046872">
    <property type="term" value="F:metal ion binding"/>
    <property type="evidence" value="ECO:0007669"/>
    <property type="project" value="UniProtKB-KW"/>
</dbReference>
<dbReference type="InterPro" id="IPR002495">
    <property type="entry name" value="Glyco_trans_8"/>
</dbReference>
<evidence type="ECO:0000256" key="1">
    <source>
        <dbReference type="ARBA" id="ARBA00022676"/>
    </source>
</evidence>
<dbReference type="Gene3D" id="1.10.287.2610">
    <property type="match status" value="1"/>
</dbReference>
<dbReference type="InterPro" id="IPR050748">
    <property type="entry name" value="Glycosyltrans_8_dom-fam"/>
</dbReference>
<name>A0A852XH22_9MICO</name>
<keyword evidence="3" id="KW-0479">Metal-binding</keyword>
<dbReference type="RefSeq" id="WP_179463140.1">
    <property type="nucleotide sequence ID" value="NZ_JACBZX010000001.1"/>
</dbReference>
<dbReference type="Pfam" id="PF01501">
    <property type="entry name" value="Glyco_transf_8"/>
    <property type="match status" value="1"/>
</dbReference>
<evidence type="ECO:0000256" key="3">
    <source>
        <dbReference type="ARBA" id="ARBA00022723"/>
    </source>
</evidence>
<dbReference type="InterPro" id="IPR029044">
    <property type="entry name" value="Nucleotide-diphossugar_trans"/>
</dbReference>
<protein>
    <submittedName>
        <fullName evidence="6">Lipopolysaccharide biosynthesis glycosyltransferase</fullName>
    </submittedName>
</protein>
<gene>
    <name evidence="6" type="ORF">BJY28_002304</name>
</gene>
<sequence>MPDDLRRALDDAAASTRARARKPVVQAATKLPPVRRLRDRLRRAERDRDAATRQRDQARAQRDELRARVEELRAEQELLTEERDELRRSADRSTERARGLGYAYRGLRAAALGVRPSSLGGAPGRVSEQDRATHEAEVAALARRGLLVSGLADGEGLEGAVAGYVRAATGIEAGTEARRVSQWLYDHEPTRRAGALGTGLVAHRMGLPELAWERLSQLPVEVWLPHAASEYVMSAGRFDPEACERGIREALDHEDEHTSRTWLDLLRRAMGLRMGHVCEELAGRFDAAAARELDGVTLDEASRTTLQADREWVARWAPRVAAGEPEPLPGGEGVVPIAVMGYDQPDRRNTSSNIGDYVQTVASLGHLVRHTGARFDDTELGRFAAGLAERVPAARRVEGPPRQVSLHQVDRDAASYSAVPDGTWLLAFGWYAHKLGGIAHDLPWPDRLRPLYVSFHVSKRDLLTTEMVEHLRAHAPIGCRDWSTVDVLLGLGVPAFFSGCLTTTVTQLRPDGTPERPADAPTLWVDAPAPRGARRVHNERPDVVTAGLLANLREAVEVLDTYAAEVGEVVTRRLHAYLPARALGCRVDFSPTNPSDVRFAGLSPLTDDEVAAMGDGIADLLEPVMTAILAQRPEDEVRALWSERTEPLVQAAQARSAAEVPLREVVDIDAAVATVQAGRVDVPASEPGPDGEPIEVVVALDGNLKEQMLVVVDGMVEHATRPIHLTVLSRDHDADDHARVARLFPTVSVTWLPCDGVDHGEVLGMIPHITVSTMDRLLLPELLADVDRVVYHDIDALPVGDVAELYATDLQGLPLAARDSEASTMRSGYTNIFVPASLPGLDPGMGAELIRRECARHPFDFVGLNAGILVLDLDRMRADRFCQRFLPYASSFGMHDQHILNVYVGGDRVSLAPRWNARPSQETVTDPAIIHWAGTQKPWDAGYVHHQDIWRRQVERVRSREAALTGDLG</sequence>
<evidence type="ECO:0000313" key="7">
    <source>
        <dbReference type="Proteomes" id="UP000592181"/>
    </source>
</evidence>
<comment type="caution">
    <text evidence="6">The sequence shown here is derived from an EMBL/GenBank/DDBJ whole genome shotgun (WGS) entry which is preliminary data.</text>
</comment>
<proteinExistence type="predicted"/>
<dbReference type="PANTHER" id="PTHR13778">
    <property type="entry name" value="GLYCOSYLTRANSFERASE 8 DOMAIN-CONTAINING PROTEIN"/>
    <property type="match status" value="1"/>
</dbReference>
<feature type="compositionally biased region" description="Basic and acidic residues" evidence="4">
    <location>
        <begin position="42"/>
        <end position="62"/>
    </location>
</feature>
<evidence type="ECO:0000256" key="2">
    <source>
        <dbReference type="ARBA" id="ARBA00022679"/>
    </source>
</evidence>
<reference evidence="6 7" key="1">
    <citation type="submission" date="2020-07" db="EMBL/GenBank/DDBJ databases">
        <title>Sequencing the genomes of 1000 actinobacteria strains.</title>
        <authorList>
            <person name="Klenk H.-P."/>
        </authorList>
    </citation>
    <scope>NUCLEOTIDE SEQUENCE [LARGE SCALE GENOMIC DNA]</scope>
    <source>
        <strain evidence="6 7">DSM 24723</strain>
    </source>
</reference>
<accession>A0A852XH22</accession>
<dbReference type="GO" id="GO:0003700">
    <property type="term" value="F:DNA-binding transcription factor activity"/>
    <property type="evidence" value="ECO:0007669"/>
    <property type="project" value="InterPro"/>
</dbReference>
<feature type="domain" description="BZIP" evidence="5">
    <location>
        <begin position="37"/>
        <end position="89"/>
    </location>
</feature>
<dbReference type="GO" id="GO:0016757">
    <property type="term" value="F:glycosyltransferase activity"/>
    <property type="evidence" value="ECO:0007669"/>
    <property type="project" value="UniProtKB-KW"/>
</dbReference>
<organism evidence="6 7">
    <name type="scientific">Janibacter alkaliphilus</name>
    <dbReference type="NCBI Taxonomy" id="1069963"/>
    <lineage>
        <taxon>Bacteria</taxon>
        <taxon>Bacillati</taxon>
        <taxon>Actinomycetota</taxon>
        <taxon>Actinomycetes</taxon>
        <taxon>Micrococcales</taxon>
        <taxon>Intrasporangiaceae</taxon>
        <taxon>Janibacter</taxon>
    </lineage>
</organism>
<evidence type="ECO:0000256" key="4">
    <source>
        <dbReference type="SAM" id="MobiDB-lite"/>
    </source>
</evidence>
<evidence type="ECO:0000259" key="5">
    <source>
        <dbReference type="PROSITE" id="PS50217"/>
    </source>
</evidence>
<dbReference type="Gene3D" id="3.90.550.10">
    <property type="entry name" value="Spore Coat Polysaccharide Biosynthesis Protein SpsA, Chain A"/>
    <property type="match status" value="1"/>
</dbReference>
<feature type="region of interest" description="Disordered" evidence="4">
    <location>
        <begin position="1"/>
        <end position="62"/>
    </location>
</feature>
<keyword evidence="1" id="KW-0328">Glycosyltransferase</keyword>
<dbReference type="Proteomes" id="UP000592181">
    <property type="component" value="Unassembled WGS sequence"/>
</dbReference>
<evidence type="ECO:0000313" key="6">
    <source>
        <dbReference type="EMBL" id="NYG37835.1"/>
    </source>
</evidence>
<dbReference type="InterPro" id="IPR004827">
    <property type="entry name" value="bZIP"/>
</dbReference>
<keyword evidence="2 6" id="KW-0808">Transferase</keyword>
<dbReference type="SUPFAM" id="SSF53448">
    <property type="entry name" value="Nucleotide-diphospho-sugar transferases"/>
    <property type="match status" value="1"/>
</dbReference>